<accession>D4DPW2</accession>
<dbReference type="EMBL" id="ADBF01000029">
    <property type="protein sequence ID" value="EFE50066.1"/>
    <property type="molecule type" value="Genomic_DNA"/>
</dbReference>
<sequence>MCESTQGYVNSCVKKRPSESRRRVLSAIIALLFFQTAYPDE</sequence>
<dbReference type="Proteomes" id="UP000005536">
    <property type="component" value="Unassembled WGS sequence"/>
</dbReference>
<name>D4DPW2_NEIEG</name>
<organism evidence="1 2">
    <name type="scientific">Neisseria elongata subsp. glycolytica ATCC 29315</name>
    <dbReference type="NCBI Taxonomy" id="546263"/>
    <lineage>
        <taxon>Bacteria</taxon>
        <taxon>Pseudomonadati</taxon>
        <taxon>Pseudomonadota</taxon>
        <taxon>Betaproteobacteria</taxon>
        <taxon>Neisseriales</taxon>
        <taxon>Neisseriaceae</taxon>
        <taxon>Neisseria</taxon>
    </lineage>
</organism>
<comment type="caution">
    <text evidence="1">The sequence shown here is derived from an EMBL/GenBank/DDBJ whole genome shotgun (WGS) entry which is preliminary data.</text>
</comment>
<evidence type="ECO:0000313" key="1">
    <source>
        <dbReference type="EMBL" id="EFE50066.1"/>
    </source>
</evidence>
<dbReference type="AlphaFoldDB" id="D4DPW2"/>
<evidence type="ECO:0000313" key="2">
    <source>
        <dbReference type="Proteomes" id="UP000005536"/>
    </source>
</evidence>
<gene>
    <name evidence="1" type="ORF">NEIELOOT_01099</name>
</gene>
<reference evidence="1 2" key="1">
    <citation type="submission" date="2010-02" db="EMBL/GenBank/DDBJ databases">
        <authorList>
            <person name="Weinstock G."/>
            <person name="Sodergren E."/>
            <person name="Clifton S."/>
            <person name="Fulton L."/>
            <person name="Fulton B."/>
            <person name="Courtney L."/>
            <person name="Fronick C."/>
            <person name="Harrison M."/>
            <person name="Strong C."/>
            <person name="Farmer C."/>
            <person name="Delahaunty K."/>
            <person name="Markovic C."/>
            <person name="Hall O."/>
            <person name="Minx P."/>
            <person name="Tomlinson C."/>
            <person name="Mitreva M."/>
            <person name="Nelson J."/>
            <person name="Hou S."/>
            <person name="Wollam A."/>
            <person name="Pepin K.H."/>
            <person name="Johnson M."/>
            <person name="Bhonagiri V."/>
            <person name="Zhang X."/>
            <person name="Suruliraj S."/>
            <person name="Warren W."/>
            <person name="Chinwalla A."/>
            <person name="Mardis E.R."/>
            <person name="Wilson R.K."/>
        </authorList>
    </citation>
    <scope>NUCLEOTIDE SEQUENCE [LARGE SCALE GENOMIC DNA]</scope>
    <source>
        <strain evidence="1 2">ATCC 29315</strain>
    </source>
</reference>
<proteinExistence type="predicted"/>
<protein>
    <submittedName>
        <fullName evidence="1">Uncharacterized protein</fullName>
    </submittedName>
</protein>